<reference evidence="2 3" key="1">
    <citation type="journal article" date="2014" name="Genome Announc.">
        <title>Trypanosoma cruzi Clone Dm28c Draft Genome Sequence.</title>
        <authorList>
            <person name="Grisard E.C."/>
            <person name="Teixeira S.M."/>
            <person name="de Almeida L.G."/>
            <person name="Stoco P.H."/>
            <person name="Gerber A.L."/>
            <person name="Talavera-Lopez C."/>
            <person name="Lima O.C."/>
            <person name="Andersson B."/>
            <person name="de Vasconcelos A.T."/>
        </authorList>
    </citation>
    <scope>NUCLEOTIDE SEQUENCE [LARGE SCALE GENOMIC DNA]</scope>
    <source>
        <strain evidence="2 3">Dm28c</strain>
    </source>
</reference>
<dbReference type="EMBL" id="AYLP01000129">
    <property type="protein sequence ID" value="ESS63395.1"/>
    <property type="molecule type" value="Genomic_DNA"/>
</dbReference>
<evidence type="ECO:0000256" key="1">
    <source>
        <dbReference type="SAM" id="MobiDB-lite"/>
    </source>
</evidence>
<evidence type="ECO:0000313" key="3">
    <source>
        <dbReference type="Proteomes" id="UP000017861"/>
    </source>
</evidence>
<proteinExistence type="predicted"/>
<comment type="caution">
    <text evidence="2">The sequence shown here is derived from an EMBL/GenBank/DDBJ whole genome shotgun (WGS) entry which is preliminary data.</text>
</comment>
<accession>V5ARI2</accession>
<gene>
    <name evidence="2" type="ORF">TCDM_08780</name>
</gene>
<feature type="compositionally biased region" description="Basic and acidic residues" evidence="1">
    <location>
        <begin position="136"/>
        <end position="152"/>
    </location>
</feature>
<evidence type="ECO:0000313" key="2">
    <source>
        <dbReference type="EMBL" id="ESS63395.1"/>
    </source>
</evidence>
<protein>
    <submittedName>
        <fullName evidence="2">Uncharacterized protein</fullName>
    </submittedName>
</protein>
<feature type="region of interest" description="Disordered" evidence="1">
    <location>
        <begin position="1"/>
        <end position="20"/>
    </location>
</feature>
<name>V5ARI2_TRYCR</name>
<dbReference type="AlphaFoldDB" id="V5ARI2"/>
<dbReference type="VEuPathDB" id="TriTrypDB:TCDM_08780"/>
<sequence>MQEVIKFTGGSEPSPPPLPPSTSLLVCEKQMVKNQPGEFLYKRQEVLAYIKSFLQPAYDRGSLSCQQFVSIAKQTLLFVMSARNIGMQGFSKEFVAQVVQLQMTHVPHKTAPTTPMSTPLVECKKGGHIPCLHAQPGDHHNDDDEARGEKKNNNNSCRYQQEIVRHPHSCYVMAMTWVLSMELTMGARINCFCVTPPRVAMNSPVPLCSTQSRHVPFKGVLPNHNMGATIETELLSPHFPLWVTARVV</sequence>
<dbReference type="Proteomes" id="UP000017861">
    <property type="component" value="Unassembled WGS sequence"/>
</dbReference>
<feature type="region of interest" description="Disordered" evidence="1">
    <location>
        <begin position="133"/>
        <end position="154"/>
    </location>
</feature>
<organism evidence="2 3">
    <name type="scientific">Trypanosoma cruzi Dm28c</name>
    <dbReference type="NCBI Taxonomy" id="1416333"/>
    <lineage>
        <taxon>Eukaryota</taxon>
        <taxon>Discoba</taxon>
        <taxon>Euglenozoa</taxon>
        <taxon>Kinetoplastea</taxon>
        <taxon>Metakinetoplastina</taxon>
        <taxon>Trypanosomatida</taxon>
        <taxon>Trypanosomatidae</taxon>
        <taxon>Trypanosoma</taxon>
        <taxon>Schizotrypanum</taxon>
    </lineage>
</organism>